<dbReference type="EMBL" id="BARV01019395">
    <property type="protein sequence ID" value="GAI30437.1"/>
    <property type="molecule type" value="Genomic_DNA"/>
</dbReference>
<gene>
    <name evidence="1" type="ORF">S06H3_32601</name>
</gene>
<sequence length="99" mass="12362">MAKFRNAKSYYGNTAEARKRQRANLIPGNAWDKRRRKKLRLDCWWEVMPLGNIQEIYEMYVNKRVIEDTPKREIKDEKYLDEWWEELTIEDKEWIHKWD</sequence>
<dbReference type="AlphaFoldDB" id="X1MFK7"/>
<name>X1MFK7_9ZZZZ</name>
<evidence type="ECO:0000313" key="1">
    <source>
        <dbReference type="EMBL" id="GAI30437.1"/>
    </source>
</evidence>
<comment type="caution">
    <text evidence="1">The sequence shown here is derived from an EMBL/GenBank/DDBJ whole genome shotgun (WGS) entry which is preliminary data.</text>
</comment>
<organism evidence="1">
    <name type="scientific">marine sediment metagenome</name>
    <dbReference type="NCBI Taxonomy" id="412755"/>
    <lineage>
        <taxon>unclassified sequences</taxon>
        <taxon>metagenomes</taxon>
        <taxon>ecological metagenomes</taxon>
    </lineage>
</organism>
<protein>
    <submittedName>
        <fullName evidence="1">Uncharacterized protein</fullName>
    </submittedName>
</protein>
<feature type="non-terminal residue" evidence="1">
    <location>
        <position position="99"/>
    </location>
</feature>
<reference evidence="1" key="1">
    <citation type="journal article" date="2014" name="Front. Microbiol.">
        <title>High frequency of phylogenetically diverse reductive dehalogenase-homologous genes in deep subseafloor sedimentary metagenomes.</title>
        <authorList>
            <person name="Kawai M."/>
            <person name="Futagami T."/>
            <person name="Toyoda A."/>
            <person name="Takaki Y."/>
            <person name="Nishi S."/>
            <person name="Hori S."/>
            <person name="Arai W."/>
            <person name="Tsubouchi T."/>
            <person name="Morono Y."/>
            <person name="Uchiyama I."/>
            <person name="Ito T."/>
            <person name="Fujiyama A."/>
            <person name="Inagaki F."/>
            <person name="Takami H."/>
        </authorList>
    </citation>
    <scope>NUCLEOTIDE SEQUENCE</scope>
    <source>
        <strain evidence="1">Expedition CK06-06</strain>
    </source>
</reference>
<proteinExistence type="predicted"/>
<accession>X1MFK7</accession>